<evidence type="ECO:0000313" key="2">
    <source>
        <dbReference type="Proteomes" id="UP000479691"/>
    </source>
</evidence>
<protein>
    <submittedName>
        <fullName evidence="1">Uncharacterized protein</fullName>
    </submittedName>
</protein>
<reference evidence="1 2" key="1">
    <citation type="submission" date="2019-06" db="EMBL/GenBank/DDBJ databases">
        <authorList>
            <person name="Palmer J.M."/>
        </authorList>
    </citation>
    <scope>NUCLEOTIDE SEQUENCE [LARGE SCALE GENOMIC DNA]</scope>
    <source>
        <strain evidence="1 2">TWF788</strain>
    </source>
</reference>
<proteinExistence type="predicted"/>
<name>A0A7C8Q3E4_ORBOL</name>
<gene>
    <name evidence="1" type="ORF">TWF788_006164</name>
</gene>
<dbReference type="AlphaFoldDB" id="A0A7C8Q3E4"/>
<organism evidence="1 2">
    <name type="scientific">Orbilia oligospora</name>
    <name type="common">Nematode-trapping fungus</name>
    <name type="synonym">Arthrobotrys oligospora</name>
    <dbReference type="NCBI Taxonomy" id="2813651"/>
    <lineage>
        <taxon>Eukaryota</taxon>
        <taxon>Fungi</taxon>
        <taxon>Dikarya</taxon>
        <taxon>Ascomycota</taxon>
        <taxon>Pezizomycotina</taxon>
        <taxon>Orbiliomycetes</taxon>
        <taxon>Orbiliales</taxon>
        <taxon>Orbiliaceae</taxon>
        <taxon>Orbilia</taxon>
    </lineage>
</organism>
<dbReference type="Proteomes" id="UP000479691">
    <property type="component" value="Unassembled WGS sequence"/>
</dbReference>
<accession>A0A7C8Q3E4</accession>
<comment type="caution">
    <text evidence="1">The sequence shown here is derived from an EMBL/GenBank/DDBJ whole genome shotgun (WGS) entry which is preliminary data.</text>
</comment>
<evidence type="ECO:0000313" key="1">
    <source>
        <dbReference type="EMBL" id="KAF3191567.1"/>
    </source>
</evidence>
<sequence>MPVKSILIQGYLVLDGKPYEVKTTCHVNFQNGYHIFMFYIWREARENREQFTAWSVFNAMTRNLERWEITANGGNCAEWQYKVIPGRYDNTLQKSGTVIELMFSTDMRLVNQEEMFDQSFIVTTLRGLEEFSTSKAAKIPSEGTKVHLKQNTRALNT</sequence>
<dbReference type="EMBL" id="JAABOE010000003">
    <property type="protein sequence ID" value="KAF3191567.1"/>
    <property type="molecule type" value="Genomic_DNA"/>
</dbReference>